<dbReference type="PANTHER" id="PTHR34002:SF9">
    <property type="entry name" value="XYLOGLUCAN-SPECIFIC ENDO-BETA-1,4-GLUCANASE A"/>
    <property type="match status" value="1"/>
</dbReference>
<dbReference type="InterPro" id="IPR013319">
    <property type="entry name" value="GH11/12"/>
</dbReference>
<keyword evidence="5" id="KW-1185">Reference proteome</keyword>
<dbReference type="OrthoDB" id="89349at2759"/>
<dbReference type="GO" id="GO:0000272">
    <property type="term" value="P:polysaccharide catabolic process"/>
    <property type="evidence" value="ECO:0007669"/>
    <property type="project" value="UniProtKB-KW"/>
</dbReference>
<dbReference type="Proteomes" id="UP000027265">
    <property type="component" value="Unassembled WGS sequence"/>
</dbReference>
<dbReference type="HOGENOM" id="CLU_051064_0_1_1"/>
<keyword evidence="2" id="KW-0326">Glycosidase</keyword>
<dbReference type="InParanoid" id="A0A067PAQ9"/>
<name>A0A067PAQ9_9AGAM</name>
<feature type="chain" id="PRO_5001643017" evidence="3">
    <location>
        <begin position="20"/>
        <end position="246"/>
    </location>
</feature>
<dbReference type="Pfam" id="PF01670">
    <property type="entry name" value="Glyco_hydro_12"/>
    <property type="match status" value="1"/>
</dbReference>
<dbReference type="PANTHER" id="PTHR34002">
    <property type="entry name" value="BLR1656 PROTEIN"/>
    <property type="match status" value="1"/>
</dbReference>
<proteinExistence type="inferred from homology"/>
<gene>
    <name evidence="4" type="ORF">JAAARDRAFT_41694</name>
</gene>
<evidence type="ECO:0000256" key="3">
    <source>
        <dbReference type="SAM" id="SignalP"/>
    </source>
</evidence>
<evidence type="ECO:0000256" key="1">
    <source>
        <dbReference type="ARBA" id="ARBA00005519"/>
    </source>
</evidence>
<dbReference type="EMBL" id="KL197754">
    <property type="protein sequence ID" value="KDQ50910.1"/>
    <property type="molecule type" value="Genomic_DNA"/>
</dbReference>
<dbReference type="InterPro" id="IPR002594">
    <property type="entry name" value="GH12"/>
</dbReference>
<dbReference type="GO" id="GO:0008810">
    <property type="term" value="F:cellulase activity"/>
    <property type="evidence" value="ECO:0007669"/>
    <property type="project" value="InterPro"/>
</dbReference>
<evidence type="ECO:0000313" key="5">
    <source>
        <dbReference type="Proteomes" id="UP000027265"/>
    </source>
</evidence>
<dbReference type="STRING" id="933084.A0A067PAQ9"/>
<accession>A0A067PAQ9</accession>
<evidence type="ECO:0000256" key="2">
    <source>
        <dbReference type="RuleBase" id="RU361163"/>
    </source>
</evidence>
<keyword evidence="2 4" id="KW-0378">Hydrolase</keyword>
<keyword evidence="3" id="KW-0732">Signal</keyword>
<evidence type="ECO:0000313" key="4">
    <source>
        <dbReference type="EMBL" id="KDQ50910.1"/>
    </source>
</evidence>
<dbReference type="SUPFAM" id="SSF49899">
    <property type="entry name" value="Concanavalin A-like lectins/glucanases"/>
    <property type="match status" value="1"/>
</dbReference>
<feature type="signal peptide" evidence="3">
    <location>
        <begin position="1"/>
        <end position="19"/>
    </location>
</feature>
<dbReference type="Gene3D" id="2.60.120.180">
    <property type="match status" value="1"/>
</dbReference>
<protein>
    <submittedName>
        <fullName evidence="4">Glycoside hydrolase family 12 protein</fullName>
    </submittedName>
</protein>
<comment type="similarity">
    <text evidence="1 2">Belongs to the glycosyl hydrolase 12 (cellulase H) family.</text>
</comment>
<sequence length="246" mass="25996">MLRTLGVFVLLAALQLVGAQTRTLTGATSCITAGSYDLCQNLWGASSGVGNENSTLISVSGNTVSWSTSYTWANNPSNVKAYPNLISNTAKGVQLSAIQSAPSTYEWTYLTQSSGLRADVSYDIWLGTAASGNPASSASSYEIMIWLSGLGGIQPIGSQILSNVQIAGHGWNLWKGPNSNWEVLSFVSASGNINNFSADLNAFFQYLVKNQGVSSSQYVQVIQAGTEPFTGTAKLVIGSYSVTINH</sequence>
<keyword evidence="2" id="KW-0624">Polysaccharide degradation</keyword>
<organism evidence="4 5">
    <name type="scientific">Jaapia argillacea MUCL 33604</name>
    <dbReference type="NCBI Taxonomy" id="933084"/>
    <lineage>
        <taxon>Eukaryota</taxon>
        <taxon>Fungi</taxon>
        <taxon>Dikarya</taxon>
        <taxon>Basidiomycota</taxon>
        <taxon>Agaricomycotina</taxon>
        <taxon>Agaricomycetes</taxon>
        <taxon>Agaricomycetidae</taxon>
        <taxon>Jaapiales</taxon>
        <taxon>Jaapiaceae</taxon>
        <taxon>Jaapia</taxon>
    </lineage>
</organism>
<keyword evidence="2" id="KW-0119">Carbohydrate metabolism</keyword>
<dbReference type="AlphaFoldDB" id="A0A067PAQ9"/>
<reference evidence="5" key="1">
    <citation type="journal article" date="2014" name="Proc. Natl. Acad. Sci. U.S.A.">
        <title>Extensive sampling of basidiomycete genomes demonstrates inadequacy of the white-rot/brown-rot paradigm for wood decay fungi.</title>
        <authorList>
            <person name="Riley R."/>
            <person name="Salamov A.A."/>
            <person name="Brown D.W."/>
            <person name="Nagy L.G."/>
            <person name="Floudas D."/>
            <person name="Held B.W."/>
            <person name="Levasseur A."/>
            <person name="Lombard V."/>
            <person name="Morin E."/>
            <person name="Otillar R."/>
            <person name="Lindquist E.A."/>
            <person name="Sun H."/>
            <person name="LaButti K.M."/>
            <person name="Schmutz J."/>
            <person name="Jabbour D."/>
            <person name="Luo H."/>
            <person name="Baker S.E."/>
            <person name="Pisabarro A.G."/>
            <person name="Walton J.D."/>
            <person name="Blanchette R.A."/>
            <person name="Henrissat B."/>
            <person name="Martin F."/>
            <person name="Cullen D."/>
            <person name="Hibbett D.S."/>
            <person name="Grigoriev I.V."/>
        </authorList>
    </citation>
    <scope>NUCLEOTIDE SEQUENCE [LARGE SCALE GENOMIC DNA]</scope>
    <source>
        <strain evidence="5">MUCL 33604</strain>
    </source>
</reference>
<dbReference type="InterPro" id="IPR013320">
    <property type="entry name" value="ConA-like_dom_sf"/>
</dbReference>